<dbReference type="InterPro" id="IPR011009">
    <property type="entry name" value="Kinase-like_dom_sf"/>
</dbReference>
<dbReference type="AlphaFoldDB" id="A0A8H3C022"/>
<organism evidence="2 3">
    <name type="scientific">Rhizoctonia solani</name>
    <dbReference type="NCBI Taxonomy" id="456999"/>
    <lineage>
        <taxon>Eukaryota</taxon>
        <taxon>Fungi</taxon>
        <taxon>Dikarya</taxon>
        <taxon>Basidiomycota</taxon>
        <taxon>Agaricomycotina</taxon>
        <taxon>Agaricomycetes</taxon>
        <taxon>Cantharellales</taxon>
        <taxon>Ceratobasidiaceae</taxon>
        <taxon>Rhizoctonia</taxon>
    </lineage>
</organism>
<protein>
    <recommendedName>
        <fullName evidence="1">Aminoglycoside phosphotransferase domain-containing protein</fullName>
    </recommendedName>
</protein>
<dbReference type="Pfam" id="PF01636">
    <property type="entry name" value="APH"/>
    <property type="match status" value="1"/>
</dbReference>
<gene>
    <name evidence="2" type="ORF">RDB_LOCUS115120</name>
</gene>
<dbReference type="SUPFAM" id="SSF56112">
    <property type="entry name" value="Protein kinase-like (PK-like)"/>
    <property type="match status" value="1"/>
</dbReference>
<accession>A0A8H3C022</accession>
<dbReference type="InterPro" id="IPR002575">
    <property type="entry name" value="Aminoglycoside_PTrfase"/>
</dbReference>
<dbReference type="Proteomes" id="UP000663840">
    <property type="component" value="Unassembled WGS sequence"/>
</dbReference>
<dbReference type="Gene3D" id="3.30.200.20">
    <property type="entry name" value="Phosphorylase Kinase, domain 1"/>
    <property type="match status" value="1"/>
</dbReference>
<name>A0A8H3C022_9AGAM</name>
<proteinExistence type="predicted"/>
<reference evidence="2" key="1">
    <citation type="submission" date="2021-01" db="EMBL/GenBank/DDBJ databases">
        <authorList>
            <person name="Kaushik A."/>
        </authorList>
    </citation>
    <scope>NUCLEOTIDE SEQUENCE</scope>
    <source>
        <strain evidence="2">AG1-1A</strain>
    </source>
</reference>
<dbReference type="EMBL" id="CAJMWR010003770">
    <property type="protein sequence ID" value="CAE6469952.1"/>
    <property type="molecule type" value="Genomic_DNA"/>
</dbReference>
<evidence type="ECO:0000259" key="1">
    <source>
        <dbReference type="Pfam" id="PF01636"/>
    </source>
</evidence>
<feature type="domain" description="Aminoglycoside phosphotransferase" evidence="1">
    <location>
        <begin position="76"/>
        <end position="262"/>
    </location>
</feature>
<comment type="caution">
    <text evidence="2">The sequence shown here is derived from an EMBL/GenBank/DDBJ whole genome shotgun (WGS) entry which is preliminary data.</text>
</comment>
<dbReference type="PANTHER" id="PTHR21310">
    <property type="entry name" value="AMINOGLYCOSIDE PHOSPHOTRANSFERASE-RELATED-RELATED"/>
    <property type="match status" value="1"/>
</dbReference>
<evidence type="ECO:0000313" key="3">
    <source>
        <dbReference type="Proteomes" id="UP000663840"/>
    </source>
</evidence>
<dbReference type="InterPro" id="IPR051678">
    <property type="entry name" value="AGP_Transferase"/>
</dbReference>
<dbReference type="Gene3D" id="3.90.1200.10">
    <property type="match status" value="1"/>
</dbReference>
<evidence type="ECO:0000313" key="2">
    <source>
        <dbReference type="EMBL" id="CAE6469952.1"/>
    </source>
</evidence>
<sequence>MSMDHDLTTPIGLTGYLSSTPYACVSVDTLSGGYLGFMYRVVLKTPLSSHGKEERTVIVKHSAGHGSMAGPDGLNLTSERMDFEYNALKLISANPALSTVVGVPHVHAYDPRTHILIMSDLAPFQLLSDALQGGDDELASRIGYALGEFMGRFHKWTSLPEHVGTRKRFLENEASREDLLDYRWKLAIAGARKYGFECDWMAEMRDEGMRDAKLGGPVVCMGDFWFNNILVSASHNLQVYIIDWEAARTARPEFDVAQFATDAYSLARVHKPMPLMHEFFKAYKKYMHLDEGNMALYSGRDLLGFGIDAPWLDHIDDDAKKPTAQVGIELLEAVRGDNKQALLKSPALFNMYQV</sequence>